<name>E4ZN27_LEPMJ</name>
<feature type="region of interest" description="Disordered" evidence="1">
    <location>
        <begin position="14"/>
        <end position="36"/>
    </location>
</feature>
<dbReference type="HOGENOM" id="CLU_3359852_0_0_1"/>
<reference evidence="3" key="1">
    <citation type="journal article" date="2011" name="Nat. Commun.">
        <title>Effector diversification within compartments of the Leptosphaeria maculans genome affected by Repeat-Induced Point mutations.</title>
        <authorList>
            <person name="Rouxel T."/>
            <person name="Grandaubert J."/>
            <person name="Hane J.K."/>
            <person name="Hoede C."/>
            <person name="van de Wouw A.P."/>
            <person name="Couloux A."/>
            <person name="Dominguez V."/>
            <person name="Anthouard V."/>
            <person name="Bally P."/>
            <person name="Bourras S."/>
            <person name="Cozijnsen A.J."/>
            <person name="Ciuffetti L.M."/>
            <person name="Degrave A."/>
            <person name="Dilmaghani A."/>
            <person name="Duret L."/>
            <person name="Fudal I."/>
            <person name="Goodwin S.B."/>
            <person name="Gout L."/>
            <person name="Glaser N."/>
            <person name="Linglin J."/>
            <person name="Kema G.H.J."/>
            <person name="Lapalu N."/>
            <person name="Lawrence C.B."/>
            <person name="May K."/>
            <person name="Meyer M."/>
            <person name="Ollivier B."/>
            <person name="Poulain J."/>
            <person name="Schoch C.L."/>
            <person name="Simon A."/>
            <person name="Spatafora J.W."/>
            <person name="Stachowiak A."/>
            <person name="Turgeon B.G."/>
            <person name="Tyler B.M."/>
            <person name="Vincent D."/>
            <person name="Weissenbach J."/>
            <person name="Amselem J."/>
            <person name="Quesneville H."/>
            <person name="Oliver R.P."/>
            <person name="Wincker P."/>
            <person name="Balesdent M.-H."/>
            <person name="Howlett B.J."/>
        </authorList>
    </citation>
    <scope>NUCLEOTIDE SEQUENCE [LARGE SCALE GENOMIC DNA]</scope>
    <source>
        <strain evidence="3">JN3 / isolate v23.1.3 / race Av1-4-5-6-7-8</strain>
    </source>
</reference>
<dbReference type="InParanoid" id="E4ZN27"/>
<keyword evidence="3" id="KW-1185">Reference proteome</keyword>
<protein>
    <submittedName>
        <fullName evidence="2">Predicted protein</fullName>
    </submittedName>
</protein>
<gene>
    <name evidence="2" type="ORF">LEMA_P053360.1</name>
</gene>
<evidence type="ECO:0000313" key="3">
    <source>
        <dbReference type="Proteomes" id="UP000002668"/>
    </source>
</evidence>
<dbReference type="AlphaFoldDB" id="E4ZN27"/>
<dbReference type="EMBL" id="FP929094">
    <property type="protein sequence ID" value="CBX92630.1"/>
    <property type="molecule type" value="Genomic_DNA"/>
</dbReference>
<evidence type="ECO:0000313" key="2">
    <source>
        <dbReference type="EMBL" id="CBX92630.1"/>
    </source>
</evidence>
<sequence>MVSVYGKLASLKVKTDENEEPMQQLDAQKTSASPVR</sequence>
<evidence type="ECO:0000256" key="1">
    <source>
        <dbReference type="SAM" id="MobiDB-lite"/>
    </source>
</evidence>
<organism evidence="3">
    <name type="scientific">Leptosphaeria maculans (strain JN3 / isolate v23.1.3 / race Av1-4-5-6-7-8)</name>
    <name type="common">Blackleg fungus</name>
    <name type="synonym">Phoma lingam</name>
    <dbReference type="NCBI Taxonomy" id="985895"/>
    <lineage>
        <taxon>Eukaryota</taxon>
        <taxon>Fungi</taxon>
        <taxon>Dikarya</taxon>
        <taxon>Ascomycota</taxon>
        <taxon>Pezizomycotina</taxon>
        <taxon>Dothideomycetes</taxon>
        <taxon>Pleosporomycetidae</taxon>
        <taxon>Pleosporales</taxon>
        <taxon>Pleosporineae</taxon>
        <taxon>Leptosphaeriaceae</taxon>
        <taxon>Plenodomus</taxon>
        <taxon>Plenodomus lingam/Leptosphaeria maculans species complex</taxon>
    </lineage>
</organism>
<feature type="compositionally biased region" description="Polar residues" evidence="1">
    <location>
        <begin position="25"/>
        <end position="36"/>
    </location>
</feature>
<proteinExistence type="predicted"/>
<dbReference type="Proteomes" id="UP000002668">
    <property type="component" value="Genome"/>
</dbReference>
<dbReference type="VEuPathDB" id="FungiDB:LEMA_P053360.1"/>
<accession>E4ZN27</accession>